<comment type="caution">
    <text evidence="1">The sequence shown here is derived from an EMBL/GenBank/DDBJ whole genome shotgun (WGS) entry which is preliminary data.</text>
</comment>
<gene>
    <name evidence="1" type="ORF">GCM10010961_35060</name>
</gene>
<dbReference type="AlphaFoldDB" id="A0A8J3HBQ2"/>
<proteinExistence type="predicted"/>
<reference evidence="1" key="1">
    <citation type="journal article" date="2014" name="Int. J. Syst. Evol. Microbiol.">
        <title>Complete genome sequence of Corynebacterium casei LMG S-19264T (=DSM 44701T), isolated from a smear-ripened cheese.</title>
        <authorList>
            <consortium name="US DOE Joint Genome Institute (JGI-PGF)"/>
            <person name="Walter F."/>
            <person name="Albersmeier A."/>
            <person name="Kalinowski J."/>
            <person name="Ruckert C."/>
        </authorList>
    </citation>
    <scope>NUCLEOTIDE SEQUENCE</scope>
    <source>
        <strain evidence="1">CGMCC 1.7081</strain>
    </source>
</reference>
<dbReference type="Proteomes" id="UP000611500">
    <property type="component" value="Unassembled WGS sequence"/>
</dbReference>
<evidence type="ECO:0000313" key="1">
    <source>
        <dbReference type="EMBL" id="GHG99236.1"/>
    </source>
</evidence>
<dbReference type="EMBL" id="BNAP01000023">
    <property type="protein sequence ID" value="GHG99236.1"/>
    <property type="molecule type" value="Genomic_DNA"/>
</dbReference>
<keyword evidence="2" id="KW-1185">Reference proteome</keyword>
<organism evidence="1 2">
    <name type="scientific">Pseudodonghicola xiamenensis</name>
    <dbReference type="NCBI Taxonomy" id="337702"/>
    <lineage>
        <taxon>Bacteria</taxon>
        <taxon>Pseudomonadati</taxon>
        <taxon>Pseudomonadota</taxon>
        <taxon>Alphaproteobacteria</taxon>
        <taxon>Rhodobacterales</taxon>
        <taxon>Paracoccaceae</taxon>
        <taxon>Pseudodonghicola</taxon>
    </lineage>
</organism>
<protein>
    <submittedName>
        <fullName evidence="1">Uncharacterized protein</fullName>
    </submittedName>
</protein>
<name>A0A8J3HBQ2_9RHOB</name>
<sequence>MGHGCFLLSVSPPGDIPASRAFSAVLFSEVNEIVEPTGPRAEPACPAGPLQNRLCSGESLKGFSGVLIRGTPNSPHIPPTLLIRIRHAPVEMENLQKHMFSNI</sequence>
<evidence type="ECO:0000313" key="2">
    <source>
        <dbReference type="Proteomes" id="UP000611500"/>
    </source>
</evidence>
<accession>A0A8J3HBQ2</accession>
<reference evidence="1" key="2">
    <citation type="submission" date="2020-09" db="EMBL/GenBank/DDBJ databases">
        <authorList>
            <person name="Sun Q."/>
            <person name="Zhou Y."/>
        </authorList>
    </citation>
    <scope>NUCLEOTIDE SEQUENCE</scope>
    <source>
        <strain evidence="1">CGMCC 1.7081</strain>
    </source>
</reference>